<accession>A0A3E1KBM6</accession>
<organism evidence="8 9">
    <name type="scientific">Wenzhouxiangella sediminis</name>
    <dbReference type="NCBI Taxonomy" id="1792836"/>
    <lineage>
        <taxon>Bacteria</taxon>
        <taxon>Pseudomonadati</taxon>
        <taxon>Pseudomonadota</taxon>
        <taxon>Gammaproteobacteria</taxon>
        <taxon>Chromatiales</taxon>
        <taxon>Wenzhouxiangellaceae</taxon>
        <taxon>Wenzhouxiangella</taxon>
    </lineage>
</organism>
<dbReference type="InterPro" id="IPR038081">
    <property type="entry name" value="CalX-like_sf"/>
</dbReference>
<dbReference type="PANTHER" id="PTHR30344:SF1">
    <property type="entry name" value="6-PHOSPHOGLUCONOLACTONASE"/>
    <property type="match status" value="1"/>
</dbReference>
<dbReference type="GO" id="GO:0007154">
    <property type="term" value="P:cell communication"/>
    <property type="evidence" value="ECO:0007669"/>
    <property type="project" value="InterPro"/>
</dbReference>
<evidence type="ECO:0000256" key="2">
    <source>
        <dbReference type="ARBA" id="ARBA00022526"/>
    </source>
</evidence>
<dbReference type="Gene3D" id="2.130.10.10">
    <property type="entry name" value="YVTN repeat-like/Quinoprotein amine dehydrogenase"/>
    <property type="match status" value="2"/>
</dbReference>
<dbReference type="InterPro" id="IPR050282">
    <property type="entry name" value="Cycloisomerase_2"/>
</dbReference>
<dbReference type="Pfam" id="PF10282">
    <property type="entry name" value="Lactonase"/>
    <property type="match status" value="2"/>
</dbReference>
<evidence type="ECO:0000313" key="9">
    <source>
        <dbReference type="Proteomes" id="UP000260351"/>
    </source>
</evidence>
<evidence type="ECO:0000256" key="5">
    <source>
        <dbReference type="ARBA" id="ARBA00022837"/>
    </source>
</evidence>
<dbReference type="SUPFAM" id="SSF75011">
    <property type="entry name" value="3-carboxy-cis,cis-mucoante lactonizing enzyme"/>
    <property type="match status" value="1"/>
</dbReference>
<dbReference type="Gene3D" id="2.60.120.260">
    <property type="entry name" value="Galactose-binding domain-like"/>
    <property type="match status" value="1"/>
</dbReference>
<dbReference type="SUPFAM" id="SSF141072">
    <property type="entry name" value="CalX-like"/>
    <property type="match status" value="2"/>
</dbReference>
<evidence type="ECO:0000259" key="7">
    <source>
        <dbReference type="SMART" id="SM00237"/>
    </source>
</evidence>
<dbReference type="InterPro" id="IPR019405">
    <property type="entry name" value="Lactonase_7-beta_prop"/>
</dbReference>
<evidence type="ECO:0000313" key="8">
    <source>
        <dbReference type="EMBL" id="RFF32025.1"/>
    </source>
</evidence>
<dbReference type="OrthoDB" id="7486720at2"/>
<dbReference type="PANTHER" id="PTHR30344">
    <property type="entry name" value="6-PHOSPHOGLUCONOLACTONASE-RELATED"/>
    <property type="match status" value="1"/>
</dbReference>
<dbReference type="InterPro" id="IPR003644">
    <property type="entry name" value="Calx_beta"/>
</dbReference>
<dbReference type="GO" id="GO:0006006">
    <property type="term" value="P:glucose metabolic process"/>
    <property type="evidence" value="ECO:0007669"/>
    <property type="project" value="UniProtKB-KW"/>
</dbReference>
<evidence type="ECO:0000256" key="1">
    <source>
        <dbReference type="ARBA" id="ARBA00005564"/>
    </source>
</evidence>
<keyword evidence="2" id="KW-0313">Glucose metabolism</keyword>
<protein>
    <recommendedName>
        <fullName evidence="7">Calx-beta domain-containing protein</fullName>
    </recommendedName>
</protein>
<comment type="similarity">
    <text evidence="1">Belongs to the cycloisomerase 2 family.</text>
</comment>
<dbReference type="SMART" id="SM00237">
    <property type="entry name" value="Calx_beta"/>
    <property type="match status" value="1"/>
</dbReference>
<dbReference type="SUPFAM" id="SSF63829">
    <property type="entry name" value="Calcium-dependent phosphotriesterase"/>
    <property type="match status" value="1"/>
</dbReference>
<keyword evidence="4" id="KW-0677">Repeat</keyword>
<keyword evidence="3" id="KW-0732">Signal</keyword>
<dbReference type="PROSITE" id="PS51257">
    <property type="entry name" value="PROKAR_LIPOPROTEIN"/>
    <property type="match status" value="1"/>
</dbReference>
<feature type="region of interest" description="Disordered" evidence="6">
    <location>
        <begin position="834"/>
        <end position="855"/>
    </location>
</feature>
<feature type="domain" description="Calx-beta" evidence="7">
    <location>
        <begin position="252"/>
        <end position="353"/>
    </location>
</feature>
<comment type="caution">
    <text evidence="8">The sequence shown here is derived from an EMBL/GenBank/DDBJ whole genome shotgun (WGS) entry which is preliminary data.</text>
</comment>
<keyword evidence="5" id="KW-0106">Calcium</keyword>
<dbReference type="RefSeq" id="WP_116649684.1">
    <property type="nucleotide sequence ID" value="NZ_QUZK01000014.1"/>
</dbReference>
<dbReference type="EMBL" id="QUZK01000014">
    <property type="protein sequence ID" value="RFF32025.1"/>
    <property type="molecule type" value="Genomic_DNA"/>
</dbReference>
<evidence type="ECO:0000256" key="4">
    <source>
        <dbReference type="ARBA" id="ARBA00022737"/>
    </source>
</evidence>
<name>A0A3E1KBM6_9GAMM</name>
<evidence type="ECO:0000256" key="6">
    <source>
        <dbReference type="SAM" id="MobiDB-lite"/>
    </source>
</evidence>
<dbReference type="GO" id="GO:0016020">
    <property type="term" value="C:membrane"/>
    <property type="evidence" value="ECO:0007669"/>
    <property type="project" value="InterPro"/>
</dbReference>
<dbReference type="Gene3D" id="2.60.40.2030">
    <property type="match status" value="2"/>
</dbReference>
<dbReference type="Pfam" id="PF03160">
    <property type="entry name" value="Calx-beta"/>
    <property type="match status" value="2"/>
</dbReference>
<sequence>MTGTSRGRTGRLNIAPALLILAGCLAGGLQASISEPDHVLYGQVSWFGEPVAEGELTLHIPDWDDPIARYELNSDPSLGSQYALRVPMHSTGARIPGTARTGDEAMVYLDAQAVAMIEIGEQGMARRMDLDPESLQGLVALSIDDIDIAEGDAGTTTIGAFTVSIPQALEEPVTFDWATRDGDGADAATGAADCSGGADYLDDFGSGTIQPGNLSTTVEVEVCGNDDPDGNRRFYAEISNPSDGVALFKWQGEAVIMDDNTLPELFIEDVTVVEPPVGSTRQAVFRVSLSATWDQAVSVDWATANGSASAGTDYVADSGTLNFAPGQQSGQIPVTVLGNGSNDQARDFFVDLSAPVQASLGDARGRALIVDSVQTLVHVETQENGVTVDGMSDPSDITVASPDGGQVYVASRTADEIVVFSRNADSGRLQAVQTLAVTDFLVNTASDRAIDGVNGFAGLVVSDDGAHLYAVAQADDAIVAFERDADDGSPTYGELTVSQVLFEGDDPEPSQTDPIAGLDGPRDLAVSHDGANVYVAAAGGPGRVLVFSRDAVTGELLYRQTLASGDTDPLGNVVDGIANASSLALPSDDAQVYVAGQADNAVAIFNRNADPDAHGQLTFVTRHVSGAGAFNGFSAPSSLALAPDDAHLYVTGRDSNSVAVLARSGAGALTMQQVLESGSGDVSGLDAPLSLVLSNDGALVYVASSADGTEPEPGTLTTLRRETDSGSAEYGNLTFEEVKRNDIGGVTGLWGATGVAVSPDDAHIYVAARFDQAVSVFARDLLAPENPLLESPTHDVETWSPLAEVTVNWSGAQDLDPTGLNPGSGLAGYSVSFSRGPQTEPDEQIDVPQTSDPHQAVSVPLADGTDHWFHLRSCDNAGNCSAKVSLGPLWIDATAPTGPTGLDSTSHEAGEPAIPDNIIDVIWTAAIDQGDAPSGLAGYSYAFNQVPDSEPNTDLDLGPGATAVSSDVLDDGLWWFHIRAIDTAGNAGAVQTIGPFGVGDDVTSPTVRDVTAVAGPNGAALTPGAAIDSAVTQLIVRFDKPMEAGSAGDLGNFRLLAGFVDPAMVSCASPDSGELAQADYVGSDRHTVLRVADPTGLPAGDYTIVACEALEDFNGNGLDGDADGVVGGHFGLPFTVSWDNQLPNPNFDEALSAANWGVNVGQIVHAPDVDIDEIATSGSVVIEVADGDPTEYAVSRCVNLDSGVQAGYALQARVRLDDIGTDPNPVAATASMTFHSGAGCGDTLQGFVSNAVEGDTGGAWIPLSTSISPGAVAGAGSVLISLDLSFPSGEAFPLTAWFDNASFFAFGQGELPTEPPQVVRVLSTHATEYGDVGQPLPTEAAITQLLPEFSRGVFTSAGGTDPGAANNADNYRLFDLDGGGDPDCDQPGDFALDALVSYQAARKRSVVRLDGDQALPAGRYRLVACGEIRDFDNNQLDGAGDGTQGVDFKQDFEVAATNVLRNPNLDGTAGQWLLDATPGGGEIRWSAADADALVSSGALRVQHPGGSASTYGASQCVSVSGRSGLVSLGAHVLVNQAFGTAPQVTARATFYPQAGCAGTSTGQIESIESVPHGAGQWRAMFRRLPEMPAGSVSARVEYTVVADDSAPVDVWIDRLLLRFGAADVIYRNRFTPEIY</sequence>
<evidence type="ECO:0000256" key="3">
    <source>
        <dbReference type="ARBA" id="ARBA00022729"/>
    </source>
</evidence>
<keyword evidence="2" id="KW-0119">Carbohydrate metabolism</keyword>
<proteinExistence type="inferred from homology"/>
<dbReference type="InterPro" id="IPR015943">
    <property type="entry name" value="WD40/YVTN_repeat-like_dom_sf"/>
</dbReference>
<gene>
    <name evidence="8" type="ORF">DZC52_03260</name>
</gene>
<keyword evidence="9" id="KW-1185">Reference proteome</keyword>
<dbReference type="GO" id="GO:0017057">
    <property type="term" value="F:6-phosphogluconolactonase activity"/>
    <property type="evidence" value="ECO:0007669"/>
    <property type="project" value="TreeGrafter"/>
</dbReference>
<reference evidence="8 9" key="1">
    <citation type="submission" date="2018-08" db="EMBL/GenBank/DDBJ databases">
        <title>Wenzhouxiangella salilacus sp. nov., a novel bacterium isolated from a saline lake in Xinjiang Province, China.</title>
        <authorList>
            <person name="Han S."/>
        </authorList>
    </citation>
    <scope>NUCLEOTIDE SEQUENCE [LARGE SCALE GENOMIC DNA]</scope>
    <source>
        <strain evidence="8 9">XDB06</strain>
    </source>
</reference>
<dbReference type="Proteomes" id="UP000260351">
    <property type="component" value="Unassembled WGS sequence"/>
</dbReference>